<evidence type="ECO:0000259" key="4">
    <source>
        <dbReference type="SMART" id="SM00822"/>
    </source>
</evidence>
<name>A0A383XR27_9GAMM</name>
<proteinExistence type="inferred from homology"/>
<dbReference type="Pfam" id="PF13561">
    <property type="entry name" value="adh_short_C2"/>
    <property type="match status" value="1"/>
</dbReference>
<dbReference type="OrthoDB" id="9803333at2"/>
<dbReference type="InterPro" id="IPR057326">
    <property type="entry name" value="KR_dom"/>
</dbReference>
<dbReference type="RefSeq" id="WP_109721232.1">
    <property type="nucleotide sequence ID" value="NZ_QEQK01000014.1"/>
</dbReference>
<dbReference type="Gene3D" id="3.40.50.720">
    <property type="entry name" value="NAD(P)-binding Rossmann-like Domain"/>
    <property type="match status" value="1"/>
</dbReference>
<evidence type="ECO:0000313" key="6">
    <source>
        <dbReference type="Proteomes" id="UP000251800"/>
    </source>
</evidence>
<dbReference type="AlphaFoldDB" id="A0A383XR27"/>
<dbReference type="PANTHER" id="PTHR43639">
    <property type="entry name" value="OXIDOREDUCTASE, SHORT-CHAIN DEHYDROGENASE/REDUCTASE FAMILY (AFU_ORTHOLOGUE AFUA_5G02870)"/>
    <property type="match status" value="1"/>
</dbReference>
<comment type="similarity">
    <text evidence="1">Belongs to the short-chain dehydrogenases/reductases (SDR) family.</text>
</comment>
<dbReference type="PANTHER" id="PTHR43639:SF1">
    <property type="entry name" value="SHORT-CHAIN DEHYDROGENASE_REDUCTASE FAMILY PROTEIN"/>
    <property type="match status" value="1"/>
</dbReference>
<evidence type="ECO:0000256" key="2">
    <source>
        <dbReference type="ARBA" id="ARBA00022857"/>
    </source>
</evidence>
<gene>
    <name evidence="5" type="ORF">DEH80_14260</name>
</gene>
<dbReference type="Proteomes" id="UP000251800">
    <property type="component" value="Unassembled WGS sequence"/>
</dbReference>
<dbReference type="GO" id="GO:0016491">
    <property type="term" value="F:oxidoreductase activity"/>
    <property type="evidence" value="ECO:0007669"/>
    <property type="project" value="UniProtKB-KW"/>
</dbReference>
<dbReference type="EMBL" id="QEQK01000014">
    <property type="protein sequence ID" value="PWN55081.1"/>
    <property type="molecule type" value="Genomic_DNA"/>
</dbReference>
<feature type="domain" description="Ketoreductase" evidence="4">
    <location>
        <begin position="6"/>
        <end position="190"/>
    </location>
</feature>
<dbReference type="InterPro" id="IPR036291">
    <property type="entry name" value="NAD(P)-bd_dom_sf"/>
</dbReference>
<organism evidence="5 6">
    <name type="scientific">Abyssibacter profundi</name>
    <dbReference type="NCBI Taxonomy" id="2182787"/>
    <lineage>
        <taxon>Bacteria</taxon>
        <taxon>Pseudomonadati</taxon>
        <taxon>Pseudomonadota</taxon>
        <taxon>Gammaproteobacteria</taxon>
        <taxon>Chromatiales</taxon>
        <taxon>Oceanococcaceae</taxon>
        <taxon>Abyssibacter</taxon>
    </lineage>
</organism>
<reference evidence="5 6" key="1">
    <citation type="submission" date="2018-05" db="EMBL/GenBank/DDBJ databases">
        <title>Abyssibacter profundi OUC007T gen. nov., sp. nov, a marine bacterium isolated from seawater of the Mariana Trench.</title>
        <authorList>
            <person name="Zhou S."/>
        </authorList>
    </citation>
    <scope>NUCLEOTIDE SEQUENCE [LARGE SCALE GENOMIC DNA]</scope>
    <source>
        <strain evidence="5 6">OUC007</strain>
    </source>
</reference>
<evidence type="ECO:0000256" key="3">
    <source>
        <dbReference type="ARBA" id="ARBA00023002"/>
    </source>
</evidence>
<comment type="caution">
    <text evidence="5">The sequence shown here is derived from an EMBL/GenBank/DDBJ whole genome shotgun (WGS) entry which is preliminary data.</text>
</comment>
<dbReference type="FunFam" id="3.40.50.720:FF:000374">
    <property type="entry name" value="3-oxoacyl-(Acyl-carrier-protein) reductase"/>
    <property type="match status" value="1"/>
</dbReference>
<keyword evidence="3" id="KW-0560">Oxidoreductase</keyword>
<evidence type="ECO:0000256" key="1">
    <source>
        <dbReference type="ARBA" id="ARBA00006484"/>
    </source>
</evidence>
<dbReference type="SMART" id="SM00822">
    <property type="entry name" value="PKS_KR"/>
    <property type="match status" value="1"/>
</dbReference>
<protein>
    <submittedName>
        <fullName evidence="5">Short-chain dehydrogenase</fullName>
    </submittedName>
</protein>
<dbReference type="InterPro" id="IPR002347">
    <property type="entry name" value="SDR_fam"/>
</dbReference>
<keyword evidence="6" id="KW-1185">Reference proteome</keyword>
<sequence>MSHPKQVVLITGGSRGLGRAAALALADQGDDVIITYRDQAGAARSVVEAVQAQGGQAASLQLDVADVGSYEAFVTAVRERLQQQWNRTDFDALLNNAGHSLNRPFEQTTEAAFDALMAVHVKGPFFLTQALLPQLRDGGRILNVSSALARFCLPGHTAYGAAKGAVEVMTRYMAKELAPRGLSVNAIAPGATETDFGGGAVRDNPEINAQVAANTALGRAGRPEDLGVVMAQLLSPESRWVTGECIEASGGMMI</sequence>
<dbReference type="PRINTS" id="PR00081">
    <property type="entry name" value="GDHRDH"/>
</dbReference>
<accession>A0A383XR27</accession>
<dbReference type="PRINTS" id="PR00080">
    <property type="entry name" value="SDRFAMILY"/>
</dbReference>
<evidence type="ECO:0000313" key="5">
    <source>
        <dbReference type="EMBL" id="PWN55081.1"/>
    </source>
</evidence>
<dbReference type="SUPFAM" id="SSF51735">
    <property type="entry name" value="NAD(P)-binding Rossmann-fold domains"/>
    <property type="match status" value="1"/>
</dbReference>
<keyword evidence="2" id="KW-0521">NADP</keyword>